<dbReference type="InterPro" id="IPR036259">
    <property type="entry name" value="MFS_trans_sf"/>
</dbReference>
<feature type="transmembrane region" description="Helical" evidence="5">
    <location>
        <begin position="86"/>
        <end position="104"/>
    </location>
</feature>
<proteinExistence type="predicted"/>
<keyword evidence="4 5" id="KW-0472">Membrane</keyword>
<evidence type="ECO:0000256" key="4">
    <source>
        <dbReference type="ARBA" id="ARBA00023136"/>
    </source>
</evidence>
<keyword evidence="3 5" id="KW-1133">Transmembrane helix</keyword>
<dbReference type="Proteomes" id="UP001150942">
    <property type="component" value="Unassembled WGS sequence"/>
</dbReference>
<evidence type="ECO:0008006" key="8">
    <source>
        <dbReference type="Google" id="ProtNLM"/>
    </source>
</evidence>
<protein>
    <recommendedName>
        <fullName evidence="8">Major facilitator superfamily (MFS) profile domain-containing protein</fullName>
    </recommendedName>
</protein>
<sequence>MGLRMFRCDTAQALGDNLVSFIYPIVLMAGFNLCYHRSQDFYPVFLEDQAGMEATQPTVVTVVGQIGALIDRYAIGYIGTFFGRRLTMLMSCVLGGVIIPAYILPQNMSLAACALLENF</sequence>
<organism evidence="6 7">
    <name type="scientific">Penicillium cf. viridicatum</name>
    <dbReference type="NCBI Taxonomy" id="2972119"/>
    <lineage>
        <taxon>Eukaryota</taxon>
        <taxon>Fungi</taxon>
        <taxon>Dikarya</taxon>
        <taxon>Ascomycota</taxon>
        <taxon>Pezizomycotina</taxon>
        <taxon>Eurotiomycetes</taxon>
        <taxon>Eurotiomycetidae</taxon>
        <taxon>Eurotiales</taxon>
        <taxon>Aspergillaceae</taxon>
        <taxon>Penicillium</taxon>
    </lineage>
</organism>
<dbReference type="AlphaFoldDB" id="A0A9W9J9I1"/>
<reference evidence="6" key="1">
    <citation type="submission" date="2022-11" db="EMBL/GenBank/DDBJ databases">
        <authorList>
            <person name="Petersen C."/>
        </authorList>
    </citation>
    <scope>NUCLEOTIDE SEQUENCE</scope>
    <source>
        <strain evidence="6">IBT 20477</strain>
    </source>
</reference>
<dbReference type="GO" id="GO:0015355">
    <property type="term" value="F:secondary active monocarboxylate transmembrane transporter activity"/>
    <property type="evidence" value="ECO:0007669"/>
    <property type="project" value="TreeGrafter"/>
</dbReference>
<comment type="subcellular location">
    <subcellularLocation>
        <location evidence="1">Membrane</location>
        <topology evidence="1">Multi-pass membrane protein</topology>
    </subcellularLocation>
</comment>
<keyword evidence="2 5" id="KW-0812">Transmembrane</keyword>
<dbReference type="PANTHER" id="PTHR23508">
    <property type="entry name" value="CARBOXYLIC ACID TRANSPORTER PROTEIN HOMOLOG"/>
    <property type="match status" value="1"/>
</dbReference>
<accession>A0A9W9J9I1</accession>
<dbReference type="GO" id="GO:0035879">
    <property type="term" value="P:plasma membrane lactate transport"/>
    <property type="evidence" value="ECO:0007669"/>
    <property type="project" value="TreeGrafter"/>
</dbReference>
<evidence type="ECO:0000313" key="6">
    <source>
        <dbReference type="EMBL" id="KAJ5192860.1"/>
    </source>
</evidence>
<dbReference type="EMBL" id="JAPQKQ010000006">
    <property type="protein sequence ID" value="KAJ5192860.1"/>
    <property type="molecule type" value="Genomic_DNA"/>
</dbReference>
<evidence type="ECO:0000256" key="3">
    <source>
        <dbReference type="ARBA" id="ARBA00022989"/>
    </source>
</evidence>
<reference evidence="6" key="2">
    <citation type="journal article" date="2023" name="IMA Fungus">
        <title>Comparative genomic study of the Penicillium genus elucidates a diverse pangenome and 15 lateral gene transfer events.</title>
        <authorList>
            <person name="Petersen C."/>
            <person name="Sorensen T."/>
            <person name="Nielsen M.R."/>
            <person name="Sondergaard T.E."/>
            <person name="Sorensen J.L."/>
            <person name="Fitzpatrick D.A."/>
            <person name="Frisvad J.C."/>
            <person name="Nielsen K.L."/>
        </authorList>
    </citation>
    <scope>NUCLEOTIDE SEQUENCE</scope>
    <source>
        <strain evidence="6">IBT 20477</strain>
    </source>
</reference>
<dbReference type="OrthoDB" id="5296287at2759"/>
<dbReference type="SUPFAM" id="SSF103473">
    <property type="entry name" value="MFS general substrate transporter"/>
    <property type="match status" value="1"/>
</dbReference>
<name>A0A9W9J9I1_9EURO</name>
<dbReference type="PANTHER" id="PTHR23508:SF10">
    <property type="entry name" value="CARBOXYLIC ACID TRANSPORTER PROTEIN HOMOLOG"/>
    <property type="match status" value="1"/>
</dbReference>
<comment type="caution">
    <text evidence="6">The sequence shown here is derived from an EMBL/GenBank/DDBJ whole genome shotgun (WGS) entry which is preliminary data.</text>
</comment>
<dbReference type="Gene3D" id="1.20.1250.20">
    <property type="entry name" value="MFS general substrate transporter like domains"/>
    <property type="match status" value="1"/>
</dbReference>
<evidence type="ECO:0000256" key="2">
    <source>
        <dbReference type="ARBA" id="ARBA00022692"/>
    </source>
</evidence>
<keyword evidence="7" id="KW-1185">Reference proteome</keyword>
<evidence type="ECO:0000313" key="7">
    <source>
        <dbReference type="Proteomes" id="UP001150942"/>
    </source>
</evidence>
<dbReference type="GO" id="GO:0005886">
    <property type="term" value="C:plasma membrane"/>
    <property type="evidence" value="ECO:0007669"/>
    <property type="project" value="TreeGrafter"/>
</dbReference>
<evidence type="ECO:0000256" key="1">
    <source>
        <dbReference type="ARBA" id="ARBA00004141"/>
    </source>
</evidence>
<evidence type="ECO:0000256" key="5">
    <source>
        <dbReference type="SAM" id="Phobius"/>
    </source>
</evidence>
<gene>
    <name evidence="6" type="ORF">N7449_009002</name>
</gene>